<reference evidence="2" key="2">
    <citation type="submission" date="2015-03" db="EMBL/GenBank/DDBJ databases">
        <authorList>
            <consortium name="Pathogen Informatics"/>
            <person name="Murphy D."/>
        </authorList>
    </citation>
    <scope>NUCLEOTIDE SEQUENCE</scope>
    <source>
        <strain evidence="2">N09902308</strain>
    </source>
</reference>
<sequence length="56" mass="5916">MIARLSEPTFPFSTSSPATTLPGQLVSTRISVALPVSSSFPARLTFPSHTALQIEA</sequence>
<dbReference type="EMBL" id="CGCX01002918">
    <property type="protein sequence ID" value="CFS17314.1"/>
    <property type="molecule type" value="Genomic_DNA"/>
</dbReference>
<gene>
    <name evidence="1" type="ORF">ERS007657_04383</name>
    <name evidence="2" type="ORF">ERS007739_05596</name>
</gene>
<protein>
    <submittedName>
        <fullName evidence="1">Uncharacterized protein</fullName>
    </submittedName>
</protein>
<evidence type="ECO:0000313" key="1">
    <source>
        <dbReference type="EMBL" id="CFS17314.1"/>
    </source>
</evidence>
<proteinExistence type="predicted"/>
<dbReference type="Proteomes" id="UP000039021">
    <property type="component" value="Unassembled WGS sequence"/>
</dbReference>
<dbReference type="EMBL" id="CSBK01004802">
    <property type="protein sequence ID" value="CPC18022.1"/>
    <property type="molecule type" value="Genomic_DNA"/>
</dbReference>
<evidence type="ECO:0000313" key="4">
    <source>
        <dbReference type="Proteomes" id="UP000046680"/>
    </source>
</evidence>
<accession>A0A654U7S9</accession>
<name>A0A654U7S9_MYCTX</name>
<evidence type="ECO:0000313" key="2">
    <source>
        <dbReference type="EMBL" id="CPC18022.1"/>
    </source>
</evidence>
<dbReference type="Proteomes" id="UP000046680">
    <property type="component" value="Unassembled WGS sequence"/>
</dbReference>
<reference evidence="3 4" key="1">
    <citation type="submission" date="2015-03" db="EMBL/GenBank/DDBJ databases">
        <authorList>
            <consortium name="Pathogen Informatics"/>
        </authorList>
    </citation>
    <scope>NUCLEOTIDE SEQUENCE [LARGE SCALE GENOMIC DNA]</scope>
    <source>
        <strain evidence="1 4">C09601061</strain>
        <strain evidence="3">N09902308</strain>
    </source>
</reference>
<organism evidence="1 4">
    <name type="scientific">Mycobacterium tuberculosis</name>
    <dbReference type="NCBI Taxonomy" id="1773"/>
    <lineage>
        <taxon>Bacteria</taxon>
        <taxon>Bacillati</taxon>
        <taxon>Actinomycetota</taxon>
        <taxon>Actinomycetes</taxon>
        <taxon>Mycobacteriales</taxon>
        <taxon>Mycobacteriaceae</taxon>
        <taxon>Mycobacterium</taxon>
        <taxon>Mycobacterium tuberculosis complex</taxon>
    </lineage>
</organism>
<evidence type="ECO:0000313" key="3">
    <source>
        <dbReference type="Proteomes" id="UP000039021"/>
    </source>
</evidence>
<dbReference type="AlphaFoldDB" id="A0A654U7S9"/>